<protein>
    <submittedName>
        <fullName evidence="2">Uncharacterized protein</fullName>
    </submittedName>
</protein>
<accession>A0A919L789</accession>
<dbReference type="EMBL" id="BNAT01000006">
    <property type="protein sequence ID" value="GHH86518.1"/>
    <property type="molecule type" value="Genomic_DNA"/>
</dbReference>
<dbReference type="AlphaFoldDB" id="A0A919L789"/>
<name>A0A919L789_9ACTN</name>
<proteinExistence type="predicted"/>
<evidence type="ECO:0000313" key="2">
    <source>
        <dbReference type="EMBL" id="GHH86518.1"/>
    </source>
</evidence>
<feature type="region of interest" description="Disordered" evidence="1">
    <location>
        <begin position="24"/>
        <end position="83"/>
    </location>
</feature>
<sequence length="83" mass="9081">MYTGFAAAAGVDFCSFDARSGLLIPPILPDPPTPTATTPQPQRRAARKPRQRGGRKTAEGAVPVRHARRVERPREPQPINPEQ</sequence>
<keyword evidence="3" id="KW-1185">Reference proteome</keyword>
<comment type="caution">
    <text evidence="2">The sequence shown here is derived from an EMBL/GenBank/DDBJ whole genome shotgun (WGS) entry which is preliminary data.</text>
</comment>
<evidence type="ECO:0000313" key="3">
    <source>
        <dbReference type="Proteomes" id="UP000603227"/>
    </source>
</evidence>
<reference evidence="2" key="2">
    <citation type="submission" date="2020-09" db="EMBL/GenBank/DDBJ databases">
        <authorList>
            <person name="Sun Q."/>
            <person name="Zhou Y."/>
        </authorList>
    </citation>
    <scope>NUCLEOTIDE SEQUENCE</scope>
    <source>
        <strain evidence="2">CGMCC 4.7403</strain>
    </source>
</reference>
<gene>
    <name evidence="2" type="ORF">GCM10017771_23950</name>
</gene>
<dbReference type="Proteomes" id="UP000603227">
    <property type="component" value="Unassembled WGS sequence"/>
</dbReference>
<organism evidence="2 3">
    <name type="scientific">Streptomyces capitiformicae</name>
    <dbReference type="NCBI Taxonomy" id="2014920"/>
    <lineage>
        <taxon>Bacteria</taxon>
        <taxon>Bacillati</taxon>
        <taxon>Actinomycetota</taxon>
        <taxon>Actinomycetes</taxon>
        <taxon>Kitasatosporales</taxon>
        <taxon>Streptomycetaceae</taxon>
        <taxon>Streptomyces</taxon>
    </lineage>
</organism>
<feature type="compositionally biased region" description="Basic residues" evidence="1">
    <location>
        <begin position="44"/>
        <end position="55"/>
    </location>
</feature>
<reference evidence="2" key="1">
    <citation type="journal article" date="2014" name="Int. J. Syst. Evol. Microbiol.">
        <title>Complete genome sequence of Corynebacterium casei LMG S-19264T (=DSM 44701T), isolated from a smear-ripened cheese.</title>
        <authorList>
            <consortium name="US DOE Joint Genome Institute (JGI-PGF)"/>
            <person name="Walter F."/>
            <person name="Albersmeier A."/>
            <person name="Kalinowski J."/>
            <person name="Ruckert C."/>
        </authorList>
    </citation>
    <scope>NUCLEOTIDE SEQUENCE</scope>
    <source>
        <strain evidence="2">CGMCC 4.7403</strain>
    </source>
</reference>
<evidence type="ECO:0000256" key="1">
    <source>
        <dbReference type="SAM" id="MobiDB-lite"/>
    </source>
</evidence>